<dbReference type="GO" id="GO:0030288">
    <property type="term" value="C:outer membrane-bounded periplasmic space"/>
    <property type="evidence" value="ECO:0007669"/>
    <property type="project" value="TreeGrafter"/>
</dbReference>
<evidence type="ECO:0000313" key="3">
    <source>
        <dbReference type="Proteomes" id="UP000287601"/>
    </source>
</evidence>
<gene>
    <name evidence="2" type="ORF">EQM06_05550</name>
</gene>
<dbReference type="PANTHER" id="PTHR30032:SF4">
    <property type="entry name" value="AMIDASE ENHANCER"/>
    <property type="match status" value="1"/>
</dbReference>
<dbReference type="EMBL" id="CP035281">
    <property type="protein sequence ID" value="QAT42736.1"/>
    <property type="molecule type" value="Genomic_DNA"/>
</dbReference>
<protein>
    <submittedName>
        <fullName evidence="2">SpoIID/LytB domain-containing protein</fullName>
    </submittedName>
</protein>
<evidence type="ECO:0000259" key="1">
    <source>
        <dbReference type="Pfam" id="PF08486"/>
    </source>
</evidence>
<dbReference type="KEGG" id="amij:EQM06_05550"/>
<dbReference type="GO" id="GO:0030435">
    <property type="term" value="P:sporulation resulting in formation of a cellular spore"/>
    <property type="evidence" value="ECO:0007669"/>
    <property type="project" value="InterPro"/>
</dbReference>
<dbReference type="OrthoDB" id="9794671at2"/>
<dbReference type="NCBIfam" id="TIGR02669">
    <property type="entry name" value="SpoIID_LytB"/>
    <property type="match status" value="1"/>
</dbReference>
<evidence type="ECO:0000313" key="2">
    <source>
        <dbReference type="EMBL" id="QAT42736.1"/>
    </source>
</evidence>
<feature type="domain" description="Sporulation stage II protein D amidase enhancer LytB N-terminal" evidence="1">
    <location>
        <begin position="144"/>
        <end position="234"/>
    </location>
</feature>
<dbReference type="Proteomes" id="UP000287601">
    <property type="component" value="Chromosome"/>
</dbReference>
<dbReference type="InterPro" id="IPR051922">
    <property type="entry name" value="Bact_Sporulation_Assoc"/>
</dbReference>
<reference evidence="2 3" key="1">
    <citation type="submission" date="2019-01" db="EMBL/GenBank/DDBJ databases">
        <title>Draft genomes of a novel of Aminipila strains.</title>
        <authorList>
            <person name="Ma S."/>
        </authorList>
    </citation>
    <scope>NUCLEOTIDE SEQUENCE [LARGE SCALE GENOMIC DNA]</scope>
    <source>
        <strain evidence="3">JN-39</strain>
    </source>
</reference>
<proteinExistence type="predicted"/>
<name>A0A410PV52_9FIRM</name>
<dbReference type="Pfam" id="PF08486">
    <property type="entry name" value="SpoIID"/>
    <property type="match status" value="1"/>
</dbReference>
<accession>A0A410PV52</accession>
<sequence length="474" mass="50969">MDMEFTVKRFLSIAIACIVIITAYAAFSVSCADASTMPEYIRIGLKYGSSSAGEYEMTFDGGVRLGMGSNEGFTELTAFPDVNRVLIRLESGNIQLIGTKNSGETVILNEGQTNANCLMPYDNDGLVGFGSSQYRGGILFNSTSGKLTIINLLPVEEYLYGVINAELSKSYPEEALKAQAVAARSYAVCNLGNHKSYGFDLCATTHCQVYKGYTDEYPETVHAVDATRGETIQYNGETVNAFFYKNSGGYTQDSQDVWGGNVGYLKAVKDEYSPAYSWSQSFTFAELSSKLASAGYNVGNVTTVSITKRNQSGAVETLQFTGTGGTAVLQKDKIRSVLGSSLIKSTMFSMGEAETVQPSEDKTSTAYGFSKGINRAAELPETIYAVNKNGAASPIAVKDVYVHNGKTTKLQQQASGGSQISNTLESVSGGNVTFTGLGYGHGVGMPQDSAVEMAKKGFTYEDILKYYYTDISIH</sequence>
<keyword evidence="3" id="KW-1185">Reference proteome</keyword>
<dbReference type="InterPro" id="IPR013693">
    <property type="entry name" value="SpoIID/LytB_N"/>
</dbReference>
<dbReference type="InterPro" id="IPR013486">
    <property type="entry name" value="SpoIID/LytB"/>
</dbReference>
<dbReference type="PANTHER" id="PTHR30032">
    <property type="entry name" value="N-ACETYLMURAMOYL-L-ALANINE AMIDASE-RELATED"/>
    <property type="match status" value="1"/>
</dbReference>
<dbReference type="AlphaFoldDB" id="A0A410PV52"/>
<organism evidence="2 3">
    <name type="scientific">Aminipila luticellarii</name>
    <dbReference type="NCBI Taxonomy" id="2507160"/>
    <lineage>
        <taxon>Bacteria</taxon>
        <taxon>Bacillati</taxon>
        <taxon>Bacillota</taxon>
        <taxon>Clostridia</taxon>
        <taxon>Peptostreptococcales</taxon>
        <taxon>Anaerovoracaceae</taxon>
        <taxon>Aminipila</taxon>
    </lineage>
</organism>